<feature type="region of interest" description="Disordered" evidence="1">
    <location>
        <begin position="27"/>
        <end position="111"/>
    </location>
</feature>
<evidence type="ECO:0008006" key="5">
    <source>
        <dbReference type="Google" id="ProtNLM"/>
    </source>
</evidence>
<feature type="compositionally biased region" description="Acidic residues" evidence="1">
    <location>
        <begin position="86"/>
        <end position="111"/>
    </location>
</feature>
<dbReference type="EMBL" id="JACWFH010000007">
    <property type="protein sequence ID" value="MBY0095969.1"/>
    <property type="molecule type" value="Genomic_DNA"/>
</dbReference>
<reference evidence="3 4" key="1">
    <citation type="submission" date="2020-07" db="EMBL/GenBank/DDBJ databases">
        <title>Fungal Genomes of the International Space Station.</title>
        <authorList>
            <person name="Seuylemezian A."/>
            <person name="Singh N.K."/>
            <person name="Wood J."/>
            <person name="Venkateswaran K."/>
        </authorList>
    </citation>
    <scope>NUCLEOTIDE SEQUENCE [LARGE SCALE GENOMIC DNA]</scope>
    <source>
        <strain evidence="3 4">PL-B2</strain>
    </source>
</reference>
<dbReference type="RefSeq" id="WP_221871419.1">
    <property type="nucleotide sequence ID" value="NZ_JACWFH010000007.1"/>
</dbReference>
<keyword evidence="4" id="KW-1185">Reference proteome</keyword>
<evidence type="ECO:0000313" key="4">
    <source>
        <dbReference type="Proteomes" id="UP000769780"/>
    </source>
</evidence>
<feature type="compositionally biased region" description="Acidic residues" evidence="1">
    <location>
        <begin position="48"/>
        <end position="64"/>
    </location>
</feature>
<comment type="caution">
    <text evidence="3">The sequence shown here is derived from an EMBL/GenBank/DDBJ whole genome shotgun (WGS) entry which is preliminary data.</text>
</comment>
<protein>
    <recommendedName>
        <fullName evidence="5">Lipoprotein</fullName>
    </recommendedName>
</protein>
<evidence type="ECO:0000256" key="2">
    <source>
        <dbReference type="SAM" id="SignalP"/>
    </source>
</evidence>
<feature type="chain" id="PRO_5047173653" description="Lipoprotein" evidence="2">
    <location>
        <begin position="21"/>
        <end position="111"/>
    </location>
</feature>
<organism evidence="3 4">
    <name type="scientific">Mesobacillus maritimus</name>
    <dbReference type="NCBI Taxonomy" id="1643336"/>
    <lineage>
        <taxon>Bacteria</taxon>
        <taxon>Bacillati</taxon>
        <taxon>Bacillota</taxon>
        <taxon>Bacilli</taxon>
        <taxon>Bacillales</taxon>
        <taxon>Bacillaceae</taxon>
        <taxon>Mesobacillus</taxon>
    </lineage>
</organism>
<accession>A0ABS7K1A5</accession>
<sequence length="111" mass="12264">MIAKKLWKLVFVFVTFMVIAACGNTQDIEGDMSPQEEPVNGNINQEEPNSEVETEGSFEGETNTEDPASSEGEDESLETEMKPEENDNSELDAEIDSGLETENSLSDEEIK</sequence>
<feature type="signal peptide" evidence="2">
    <location>
        <begin position="1"/>
        <end position="20"/>
    </location>
</feature>
<dbReference type="Proteomes" id="UP000769780">
    <property type="component" value="Unassembled WGS sequence"/>
</dbReference>
<evidence type="ECO:0000256" key="1">
    <source>
        <dbReference type="SAM" id="MobiDB-lite"/>
    </source>
</evidence>
<keyword evidence="2" id="KW-0732">Signal</keyword>
<name>A0ABS7K1A5_9BACI</name>
<gene>
    <name evidence="3" type="ORF">H0185_04005</name>
</gene>
<dbReference type="PROSITE" id="PS51257">
    <property type="entry name" value="PROKAR_LIPOPROTEIN"/>
    <property type="match status" value="1"/>
</dbReference>
<evidence type="ECO:0000313" key="3">
    <source>
        <dbReference type="EMBL" id="MBY0095969.1"/>
    </source>
</evidence>
<proteinExistence type="predicted"/>